<reference evidence="1" key="1">
    <citation type="submission" date="2024-03" db="EMBL/GenBank/DDBJ databases">
        <title>Diverse circular DNA viruses in blood, oral, and fecal samples of captive lemurs.</title>
        <authorList>
            <person name="Paietta E.N."/>
            <person name="Kraberger S."/>
            <person name="Lund M.C."/>
            <person name="Custer J.M."/>
            <person name="Vargas K.M."/>
            <person name="Ehmke E.E."/>
            <person name="Yoder A.D."/>
            <person name="Varsani A."/>
        </authorList>
    </citation>
    <scope>NUCLEOTIDE SEQUENCE</scope>
    <source>
        <strain evidence="1">Duke_21_1</strain>
    </source>
</reference>
<dbReference type="EMBL" id="PP511379">
    <property type="protein sequence ID" value="XCD03658.1"/>
    <property type="molecule type" value="Genomic_DNA"/>
</dbReference>
<evidence type="ECO:0000313" key="1">
    <source>
        <dbReference type="EMBL" id="XCD03658.1"/>
    </source>
</evidence>
<proteinExistence type="predicted"/>
<sequence>MEISTTDLRARSSPTCRTLLRYTRHSLNPSTDGADN</sequence>
<protein>
    <submittedName>
        <fullName evidence="1">Uncharacterized protein</fullName>
    </submittedName>
</protein>
<organism evidence="1">
    <name type="scientific">Dulem virus 40</name>
    <dbReference type="NCBI Taxonomy" id="3145758"/>
    <lineage>
        <taxon>Viruses</taxon>
        <taxon>Duplodnaviria</taxon>
        <taxon>Heunggongvirae</taxon>
        <taxon>Uroviricota</taxon>
        <taxon>Caudoviricetes</taxon>
    </lineage>
</organism>
<accession>A0AAU8AUN8</accession>
<name>A0AAU8AUN8_9CAUD</name>